<dbReference type="InterPro" id="IPR029016">
    <property type="entry name" value="GAF-like_dom_sf"/>
</dbReference>
<dbReference type="AlphaFoldDB" id="A0AAE2V951"/>
<dbReference type="GO" id="GO:0016791">
    <property type="term" value="F:phosphatase activity"/>
    <property type="evidence" value="ECO:0007669"/>
    <property type="project" value="TreeGrafter"/>
</dbReference>
<dbReference type="InterPro" id="IPR003018">
    <property type="entry name" value="GAF"/>
</dbReference>
<dbReference type="Pfam" id="PF13185">
    <property type="entry name" value="GAF_2"/>
    <property type="match status" value="1"/>
</dbReference>
<reference evidence="5" key="1">
    <citation type="submission" date="2021-01" db="EMBL/GenBank/DDBJ databases">
        <title>Modified the classification status of verrucomicrobia.</title>
        <authorList>
            <person name="Feng X."/>
        </authorList>
    </citation>
    <scope>NUCLEOTIDE SEQUENCE</scope>
    <source>
        <strain evidence="5">5K15</strain>
    </source>
</reference>
<keyword evidence="2" id="KW-1133">Transmembrane helix</keyword>
<evidence type="ECO:0000256" key="2">
    <source>
        <dbReference type="SAM" id="Phobius"/>
    </source>
</evidence>
<dbReference type="SMART" id="SM00065">
    <property type="entry name" value="GAF"/>
    <property type="match status" value="1"/>
</dbReference>
<feature type="domain" description="PPM-type phosphatase" evidence="4">
    <location>
        <begin position="260"/>
        <end position="481"/>
    </location>
</feature>
<evidence type="ECO:0000259" key="4">
    <source>
        <dbReference type="SMART" id="SM00331"/>
    </source>
</evidence>
<name>A0AAE2V951_9BACT</name>
<evidence type="ECO:0000313" key="5">
    <source>
        <dbReference type="EMBL" id="MBK1856497.1"/>
    </source>
</evidence>
<proteinExistence type="predicted"/>
<dbReference type="SMART" id="SM00331">
    <property type="entry name" value="PP2C_SIG"/>
    <property type="match status" value="1"/>
</dbReference>
<keyword evidence="2" id="KW-0472">Membrane</keyword>
<dbReference type="InterPro" id="IPR036457">
    <property type="entry name" value="PPM-type-like_dom_sf"/>
</dbReference>
<dbReference type="Gene3D" id="3.60.40.10">
    <property type="entry name" value="PPM-type phosphatase domain"/>
    <property type="match status" value="1"/>
</dbReference>
<keyword evidence="6" id="KW-1185">Reference proteome</keyword>
<evidence type="ECO:0000256" key="1">
    <source>
        <dbReference type="ARBA" id="ARBA00022801"/>
    </source>
</evidence>
<dbReference type="InterPro" id="IPR001932">
    <property type="entry name" value="PPM-type_phosphatase-like_dom"/>
</dbReference>
<dbReference type="InterPro" id="IPR052016">
    <property type="entry name" value="Bact_Sigma-Reg"/>
</dbReference>
<dbReference type="PANTHER" id="PTHR43156:SF2">
    <property type="entry name" value="STAGE II SPORULATION PROTEIN E"/>
    <property type="match status" value="1"/>
</dbReference>
<organism evidence="5 6">
    <name type="scientific">Oceaniferula flava</name>
    <dbReference type="NCBI Taxonomy" id="2800421"/>
    <lineage>
        <taxon>Bacteria</taxon>
        <taxon>Pseudomonadati</taxon>
        <taxon>Verrucomicrobiota</taxon>
        <taxon>Verrucomicrobiia</taxon>
        <taxon>Verrucomicrobiales</taxon>
        <taxon>Verrucomicrobiaceae</taxon>
        <taxon>Oceaniferula</taxon>
    </lineage>
</organism>
<dbReference type="RefSeq" id="WP_309491118.1">
    <property type="nucleotide sequence ID" value="NZ_JAENIG010000014.1"/>
</dbReference>
<sequence length="482" mass="52733">MTSSAYAIAAVIAVLFAICLIALRQKGRQLAATQREKDDILGEELRMFDFLHHLGEVIGKDISSRQLYKEIVEGFSKVLGADGGALYFLTEDQKYLTPKYISKDCPPLVGVPVEIRQRAKKDSRALASHLRLSKVGAAEGVLGATLTGGECLMIPNVKDHESFKDSFVSYDENVTALLAPLQYSGRDIGVVAIVRRHSSSASLFTGNDFEVFRSASEQSAFALGNAMIHRELVEKRKLDDEIRTAREVQNVLLPSEEPIIPGYRVSGSNTPARMISGDYFDYIELDENQTGVVIADVTGKGVPAGLLMAMCRSVLRLTAKTSASPSEALVQVNRNLFPDVREDMFVSLAYVVLEHGSGNLKLARAGHDPPMMFRSDTGTIENIKPPGLAIGIDEGEVFERVTKDLELEMASGDCLLFYTDGVCEAENRSEGEFGKERLKDVFLKSAPLGSEAVVESVRRAVADFSGDIPQMDDITMIAIEKR</sequence>
<gene>
    <name evidence="5" type="ORF">JIN83_16115</name>
</gene>
<evidence type="ECO:0000313" key="6">
    <source>
        <dbReference type="Proteomes" id="UP000634206"/>
    </source>
</evidence>
<feature type="domain" description="GAF" evidence="3">
    <location>
        <begin position="63"/>
        <end position="233"/>
    </location>
</feature>
<keyword evidence="1" id="KW-0378">Hydrolase</keyword>
<dbReference type="SUPFAM" id="SSF81606">
    <property type="entry name" value="PP2C-like"/>
    <property type="match status" value="1"/>
</dbReference>
<comment type="caution">
    <text evidence="5">The sequence shown here is derived from an EMBL/GenBank/DDBJ whole genome shotgun (WGS) entry which is preliminary data.</text>
</comment>
<dbReference type="Proteomes" id="UP000634206">
    <property type="component" value="Unassembled WGS sequence"/>
</dbReference>
<feature type="transmembrane region" description="Helical" evidence="2">
    <location>
        <begin position="6"/>
        <end position="23"/>
    </location>
</feature>
<dbReference type="SUPFAM" id="SSF55781">
    <property type="entry name" value="GAF domain-like"/>
    <property type="match status" value="1"/>
</dbReference>
<dbReference type="EMBL" id="JAENIG010000014">
    <property type="protein sequence ID" value="MBK1856497.1"/>
    <property type="molecule type" value="Genomic_DNA"/>
</dbReference>
<dbReference type="PANTHER" id="PTHR43156">
    <property type="entry name" value="STAGE II SPORULATION PROTEIN E-RELATED"/>
    <property type="match status" value="1"/>
</dbReference>
<protein>
    <submittedName>
        <fullName evidence="5">SpoIIE family protein phosphatase</fullName>
    </submittedName>
</protein>
<evidence type="ECO:0000259" key="3">
    <source>
        <dbReference type="SMART" id="SM00065"/>
    </source>
</evidence>
<dbReference type="Gene3D" id="3.30.450.40">
    <property type="match status" value="1"/>
</dbReference>
<accession>A0AAE2V951</accession>
<keyword evidence="2" id="KW-0812">Transmembrane</keyword>
<dbReference type="Pfam" id="PF07228">
    <property type="entry name" value="SpoIIE"/>
    <property type="match status" value="1"/>
</dbReference>